<sequence length="148" mass="16594">MGGGSLPLPPMKLTTITWPRAGAAEEREAGRGRLEVSDNTDDRYAIPLRPEGNIKGCHRQQRSTSSSPSGRRWRLNVSPSSADLSFSYSHLIIVTDTATLRIVQLLYFQPVQRQHWWWSSEYANDIRVGTAIIHANRCSFISSRGALQ</sequence>
<evidence type="ECO:0000256" key="1">
    <source>
        <dbReference type="SAM" id="MobiDB-lite"/>
    </source>
</evidence>
<dbReference type="AlphaFoldDB" id="N1R2E2"/>
<name>N1R2E2_AEGTA</name>
<protein>
    <submittedName>
        <fullName evidence="2">Uncharacterized protein</fullName>
    </submittedName>
</protein>
<feature type="region of interest" description="Disordered" evidence="1">
    <location>
        <begin position="36"/>
        <end position="74"/>
    </location>
</feature>
<proteinExistence type="predicted"/>
<reference evidence="2" key="1">
    <citation type="submission" date="2015-06" db="UniProtKB">
        <authorList>
            <consortium name="EnsemblPlants"/>
        </authorList>
    </citation>
    <scope>IDENTIFICATION</scope>
</reference>
<organism evidence="2">
    <name type="scientific">Aegilops tauschii</name>
    <name type="common">Tausch's goatgrass</name>
    <name type="synonym">Aegilops squarrosa</name>
    <dbReference type="NCBI Taxonomy" id="37682"/>
    <lineage>
        <taxon>Eukaryota</taxon>
        <taxon>Viridiplantae</taxon>
        <taxon>Streptophyta</taxon>
        <taxon>Embryophyta</taxon>
        <taxon>Tracheophyta</taxon>
        <taxon>Spermatophyta</taxon>
        <taxon>Magnoliopsida</taxon>
        <taxon>Liliopsida</taxon>
        <taxon>Poales</taxon>
        <taxon>Poaceae</taxon>
        <taxon>BOP clade</taxon>
        <taxon>Pooideae</taxon>
        <taxon>Triticodae</taxon>
        <taxon>Triticeae</taxon>
        <taxon>Triticinae</taxon>
        <taxon>Aegilops</taxon>
    </lineage>
</organism>
<accession>N1R2E2</accession>
<dbReference type="EnsemblPlants" id="EMT13239">
    <property type="protein sequence ID" value="EMT13239"/>
    <property type="gene ID" value="F775_06307"/>
</dbReference>
<evidence type="ECO:0000313" key="2">
    <source>
        <dbReference type="EnsemblPlants" id="EMT13239"/>
    </source>
</evidence>